<evidence type="ECO:0000313" key="1">
    <source>
        <dbReference type="EMBL" id="MFN0291212.1"/>
    </source>
</evidence>
<accession>A0ABW9JFN0</accession>
<sequence length="301" mass="35802">MDTIWIEIYKQYFNAKELKELLDKHCTWYNGERYYKNLMIKLTKNKLIIKGSLNRYYHGSNQHLITFLHVTSALNRISEVFGFDIRNGIITRVDFAWSFYMKHKAVRYINEFRCPELFKCHTVTNCRNLIETLYYHKNDKSFSTVFYDKGMAMVAKEGEPTLISTNNLRFEIRLSGAINILNTLGFNSVAALFNYNNYLKLVKEWHDEYFKIPRLIKSGAPEIIFRTPTDLKEWLMTKGLSKCNVPKLLECIELNERPQYRARMKDVVNYTMNRQYIKPELKDELDSKIKAVHDSHLNRKM</sequence>
<keyword evidence="2" id="KW-1185">Reference proteome</keyword>
<proteinExistence type="predicted"/>
<dbReference type="RefSeq" id="WP_138730421.1">
    <property type="nucleotide sequence ID" value="NZ_SRMP02000010.1"/>
</dbReference>
<protein>
    <submittedName>
        <fullName evidence="1">Uncharacterized protein</fullName>
    </submittedName>
</protein>
<comment type="caution">
    <text evidence="1">The sequence shown here is derived from an EMBL/GenBank/DDBJ whole genome shotgun (WGS) entry which is preliminary data.</text>
</comment>
<reference evidence="1 2" key="1">
    <citation type="submission" date="2024-12" db="EMBL/GenBank/DDBJ databases">
        <authorList>
            <person name="Hu S."/>
        </authorList>
    </citation>
    <scope>NUCLEOTIDE SEQUENCE [LARGE SCALE GENOMIC DNA]</scope>
    <source>
        <strain evidence="1 2">P-25</strain>
    </source>
</reference>
<evidence type="ECO:0000313" key="2">
    <source>
        <dbReference type="Proteomes" id="UP001517367"/>
    </source>
</evidence>
<dbReference type="Proteomes" id="UP001517367">
    <property type="component" value="Unassembled WGS sequence"/>
</dbReference>
<gene>
    <name evidence="1" type="ORF">E5L68_007395</name>
</gene>
<organism evidence="1 2">
    <name type="scientific">Pedobacter helvus</name>
    <dbReference type="NCBI Taxonomy" id="2563444"/>
    <lineage>
        <taxon>Bacteria</taxon>
        <taxon>Pseudomonadati</taxon>
        <taxon>Bacteroidota</taxon>
        <taxon>Sphingobacteriia</taxon>
        <taxon>Sphingobacteriales</taxon>
        <taxon>Sphingobacteriaceae</taxon>
        <taxon>Pedobacter</taxon>
    </lineage>
</organism>
<name>A0ABW9JFN0_9SPHI</name>
<dbReference type="EMBL" id="SRMP02000010">
    <property type="protein sequence ID" value="MFN0291212.1"/>
    <property type="molecule type" value="Genomic_DNA"/>
</dbReference>